<dbReference type="PANTHER" id="PTHR42781:SF4">
    <property type="entry name" value="SPERMIDINE_PUTRESCINE IMPORT ATP-BINDING PROTEIN POTA"/>
    <property type="match status" value="1"/>
</dbReference>
<name>A0AAE7CXZ7_9GAMM</name>
<dbReference type="PROSITE" id="PS50893">
    <property type="entry name" value="ABC_TRANSPORTER_2"/>
    <property type="match status" value="1"/>
</dbReference>
<evidence type="ECO:0000259" key="4">
    <source>
        <dbReference type="PROSITE" id="PS50893"/>
    </source>
</evidence>
<dbReference type="InterPro" id="IPR003593">
    <property type="entry name" value="AAA+_ATPase"/>
</dbReference>
<protein>
    <submittedName>
        <fullName evidence="5">ABC transporter ATP-binding protein</fullName>
    </submittedName>
</protein>
<dbReference type="GO" id="GO:0016887">
    <property type="term" value="F:ATP hydrolysis activity"/>
    <property type="evidence" value="ECO:0007669"/>
    <property type="project" value="InterPro"/>
</dbReference>
<dbReference type="GO" id="GO:0022857">
    <property type="term" value="F:transmembrane transporter activity"/>
    <property type="evidence" value="ECO:0007669"/>
    <property type="project" value="InterPro"/>
</dbReference>
<dbReference type="Gene3D" id="3.40.50.300">
    <property type="entry name" value="P-loop containing nucleotide triphosphate hydrolases"/>
    <property type="match status" value="1"/>
</dbReference>
<dbReference type="SUPFAM" id="SSF52540">
    <property type="entry name" value="P-loop containing nucleoside triphosphate hydrolases"/>
    <property type="match status" value="1"/>
</dbReference>
<keyword evidence="1" id="KW-0813">Transport</keyword>
<dbReference type="InterPro" id="IPR008995">
    <property type="entry name" value="Mo/tungstate-bd_C_term_dom"/>
</dbReference>
<dbReference type="GO" id="GO:0043190">
    <property type="term" value="C:ATP-binding cassette (ABC) transporter complex"/>
    <property type="evidence" value="ECO:0007669"/>
    <property type="project" value="InterPro"/>
</dbReference>
<dbReference type="InterPro" id="IPR013611">
    <property type="entry name" value="Transp-assoc_OB_typ2"/>
</dbReference>
<dbReference type="InterPro" id="IPR050093">
    <property type="entry name" value="ABC_SmlMolc_Importer"/>
</dbReference>
<dbReference type="InterPro" id="IPR027417">
    <property type="entry name" value="P-loop_NTPase"/>
</dbReference>
<evidence type="ECO:0000256" key="1">
    <source>
        <dbReference type="ARBA" id="ARBA00022448"/>
    </source>
</evidence>
<dbReference type="Proteomes" id="UP000500801">
    <property type="component" value="Chromosome"/>
</dbReference>
<evidence type="ECO:0000313" key="6">
    <source>
        <dbReference type="Proteomes" id="UP000500801"/>
    </source>
</evidence>
<sequence>MTTPEILTITSLSCGYPSVSVLENVGFSVHEGEMVCLLGASGDGKTTLLKSIAGLLSSEKGRIVIAGQKVVPLQTQRAETSPGVVGMVFQDDVLFPHLTVMENITFGLRGRSSEEISTLAMDVVGVMQLETFTRCYPHELSREQYQRAAIARALACQPKLLLLDEPFPSIDSQLRYQLISELRQILRQRQIATLFATADREDAFAFADHLILIHDGGVVQQGFSADLYYRPVNRYVASFMGNTNYLPVKISGDRQWQSFLGEHQATRALKLPHGAQYDWLVRPQEIALALDEDGPGVIEDRLFMGNSNFYRIRVNELALQVQSGNWFEPGQPVRLSIRIDQPVLFPPQSAVSAQE</sequence>
<keyword evidence="3 5" id="KW-0067">ATP-binding</keyword>
<evidence type="ECO:0000256" key="2">
    <source>
        <dbReference type="ARBA" id="ARBA00022741"/>
    </source>
</evidence>
<dbReference type="PANTHER" id="PTHR42781">
    <property type="entry name" value="SPERMIDINE/PUTRESCINE IMPORT ATP-BINDING PROTEIN POTA"/>
    <property type="match status" value="1"/>
</dbReference>
<keyword evidence="2" id="KW-0547">Nucleotide-binding</keyword>
<evidence type="ECO:0000256" key="3">
    <source>
        <dbReference type="ARBA" id="ARBA00022840"/>
    </source>
</evidence>
<dbReference type="AlphaFoldDB" id="A0AAE7CXZ7"/>
<dbReference type="SUPFAM" id="SSF50331">
    <property type="entry name" value="MOP-like"/>
    <property type="match status" value="1"/>
</dbReference>
<accession>A0AAE7CXZ7</accession>
<dbReference type="SMART" id="SM00382">
    <property type="entry name" value="AAA"/>
    <property type="match status" value="1"/>
</dbReference>
<dbReference type="Pfam" id="PF08402">
    <property type="entry name" value="TOBE_2"/>
    <property type="match status" value="1"/>
</dbReference>
<dbReference type="RefSeq" id="WP_168361780.1">
    <property type="nucleotide sequence ID" value="NZ_CP033622.1"/>
</dbReference>
<proteinExistence type="predicted"/>
<dbReference type="GO" id="GO:0005524">
    <property type="term" value="F:ATP binding"/>
    <property type="evidence" value="ECO:0007669"/>
    <property type="project" value="UniProtKB-KW"/>
</dbReference>
<dbReference type="EMBL" id="CP033622">
    <property type="protein sequence ID" value="QIZ50272.1"/>
    <property type="molecule type" value="Genomic_DNA"/>
</dbReference>
<dbReference type="Gene3D" id="2.40.50.100">
    <property type="match status" value="1"/>
</dbReference>
<organism evidence="5 6">
    <name type="scientific">Dickeya zeae</name>
    <dbReference type="NCBI Taxonomy" id="204042"/>
    <lineage>
        <taxon>Bacteria</taxon>
        <taxon>Pseudomonadati</taxon>
        <taxon>Pseudomonadota</taxon>
        <taxon>Gammaproteobacteria</taxon>
        <taxon>Enterobacterales</taxon>
        <taxon>Pectobacteriaceae</taxon>
        <taxon>Dickeya</taxon>
    </lineage>
</organism>
<reference evidence="5 6" key="1">
    <citation type="submission" date="2018-11" db="EMBL/GenBank/DDBJ databases">
        <title>Complete genome sequence of Dickeya zeae strain CE1 infecting Canna edulis Ker-Gawl. in China.</title>
        <authorList>
            <person name="Zhang J."/>
            <person name="Lin B."/>
            <person name="Shen H."/>
            <person name="Jiang S."/>
            <person name="Pu X."/>
            <person name="Sun D."/>
        </authorList>
    </citation>
    <scope>NUCLEOTIDE SEQUENCE [LARGE SCALE GENOMIC DNA]</scope>
    <source>
        <strain evidence="5 6">CE1</strain>
    </source>
</reference>
<gene>
    <name evidence="5" type="ORF">DWG24_05470</name>
</gene>
<feature type="domain" description="ABC transporter" evidence="4">
    <location>
        <begin position="7"/>
        <end position="240"/>
    </location>
</feature>
<evidence type="ECO:0000313" key="5">
    <source>
        <dbReference type="EMBL" id="QIZ50272.1"/>
    </source>
</evidence>
<dbReference type="Pfam" id="PF00005">
    <property type="entry name" value="ABC_tran"/>
    <property type="match status" value="1"/>
</dbReference>
<dbReference type="InterPro" id="IPR003439">
    <property type="entry name" value="ABC_transporter-like_ATP-bd"/>
</dbReference>